<protein>
    <submittedName>
        <fullName evidence="1">Uncharacterized protein</fullName>
    </submittedName>
</protein>
<keyword evidence="2" id="KW-1185">Reference proteome</keyword>
<reference evidence="2" key="1">
    <citation type="submission" date="2017-03" db="EMBL/GenBank/DDBJ databases">
        <title>Phytopthora megakarya and P. palmivora, two closely related causual agents of cacao black pod achieved similar genome size and gene model numbers by different mechanisms.</title>
        <authorList>
            <person name="Ali S."/>
            <person name="Shao J."/>
            <person name="Larry D.J."/>
            <person name="Kronmiller B."/>
            <person name="Shen D."/>
            <person name="Strem M.D."/>
            <person name="Melnick R.L."/>
            <person name="Guiltinan M.J."/>
            <person name="Tyler B.M."/>
            <person name="Meinhardt L.W."/>
            <person name="Bailey B.A."/>
        </authorList>
    </citation>
    <scope>NUCLEOTIDE SEQUENCE [LARGE SCALE GENOMIC DNA]</scope>
    <source>
        <strain evidence="2">zdho120</strain>
    </source>
</reference>
<dbReference type="EMBL" id="NBNE01004794">
    <property type="protein sequence ID" value="OWZ04746.1"/>
    <property type="molecule type" value="Genomic_DNA"/>
</dbReference>
<comment type="caution">
    <text evidence="1">The sequence shown here is derived from an EMBL/GenBank/DDBJ whole genome shotgun (WGS) entry which is preliminary data.</text>
</comment>
<organism evidence="1 2">
    <name type="scientific">Phytophthora megakarya</name>
    <dbReference type="NCBI Taxonomy" id="4795"/>
    <lineage>
        <taxon>Eukaryota</taxon>
        <taxon>Sar</taxon>
        <taxon>Stramenopiles</taxon>
        <taxon>Oomycota</taxon>
        <taxon>Peronosporomycetes</taxon>
        <taxon>Peronosporales</taxon>
        <taxon>Peronosporaceae</taxon>
        <taxon>Phytophthora</taxon>
    </lineage>
</organism>
<name>A0A225VGK0_9STRA</name>
<gene>
    <name evidence="1" type="ORF">PHMEG_00023301</name>
</gene>
<proteinExistence type="predicted"/>
<dbReference type="OrthoDB" id="129630at2759"/>
<evidence type="ECO:0000313" key="2">
    <source>
        <dbReference type="Proteomes" id="UP000198211"/>
    </source>
</evidence>
<sequence>MTLPPTSTTKSAFGTTGETRLVGIPATREHLKTGAFVQDDYGGLEALIQMESLGLQELGSLAGYVADGEGIYDIVLTPHDTSLLDGNLDEAVKSVEFQREMASILTEFTPDQLAQRVFRTISVLR</sequence>
<accession>A0A225VGK0</accession>
<evidence type="ECO:0000313" key="1">
    <source>
        <dbReference type="EMBL" id="OWZ04746.1"/>
    </source>
</evidence>
<dbReference type="Proteomes" id="UP000198211">
    <property type="component" value="Unassembled WGS sequence"/>
</dbReference>
<dbReference type="AlphaFoldDB" id="A0A225VGK0"/>